<keyword evidence="2 9" id="KW-0808">Transferase</keyword>
<gene>
    <name evidence="9" type="ORF">G5575_10290</name>
</gene>
<evidence type="ECO:0000256" key="2">
    <source>
        <dbReference type="ARBA" id="ARBA00022679"/>
    </source>
</evidence>
<evidence type="ECO:0000256" key="1">
    <source>
        <dbReference type="ARBA" id="ARBA00009943"/>
    </source>
</evidence>
<feature type="domain" description="BioF2-like acetyltransferase" evidence="8">
    <location>
        <begin position="183"/>
        <end position="313"/>
    </location>
</feature>
<dbReference type="GO" id="GO:0016755">
    <property type="term" value="F:aminoacyltransferase activity"/>
    <property type="evidence" value="ECO:0007669"/>
    <property type="project" value="InterPro"/>
</dbReference>
<dbReference type="InterPro" id="IPR003447">
    <property type="entry name" value="FEMABX"/>
</dbReference>
<evidence type="ECO:0000259" key="8">
    <source>
        <dbReference type="Pfam" id="PF13480"/>
    </source>
</evidence>
<name>A0A6M1SS20_9HYPH</name>
<keyword evidence="6" id="KW-0961">Cell wall biogenesis/degradation</keyword>
<feature type="compositionally biased region" description="Basic and acidic residues" evidence="7">
    <location>
        <begin position="379"/>
        <end position="390"/>
    </location>
</feature>
<keyword evidence="10" id="KW-1185">Reference proteome</keyword>
<dbReference type="Proteomes" id="UP000474802">
    <property type="component" value="Unassembled WGS sequence"/>
</dbReference>
<feature type="region of interest" description="Disordered" evidence="7">
    <location>
        <begin position="371"/>
        <end position="390"/>
    </location>
</feature>
<dbReference type="EMBL" id="JAALFG010000002">
    <property type="protein sequence ID" value="NGP17995.1"/>
    <property type="molecule type" value="Genomic_DNA"/>
</dbReference>
<dbReference type="Gene3D" id="3.40.630.30">
    <property type="match status" value="1"/>
</dbReference>
<evidence type="ECO:0000256" key="3">
    <source>
        <dbReference type="ARBA" id="ARBA00022960"/>
    </source>
</evidence>
<organism evidence="9 10">
    <name type="scientific">Devosia aurantiaca</name>
    <dbReference type="NCBI Taxonomy" id="2714858"/>
    <lineage>
        <taxon>Bacteria</taxon>
        <taxon>Pseudomonadati</taxon>
        <taxon>Pseudomonadota</taxon>
        <taxon>Alphaproteobacteria</taxon>
        <taxon>Hyphomicrobiales</taxon>
        <taxon>Devosiaceae</taxon>
        <taxon>Devosia</taxon>
    </lineage>
</organism>
<dbReference type="InterPro" id="IPR050644">
    <property type="entry name" value="PG_Glycine_Bridge_Synth"/>
</dbReference>
<keyword evidence="4" id="KW-0573">Peptidoglycan synthesis</keyword>
<dbReference type="GO" id="GO:0071555">
    <property type="term" value="P:cell wall organization"/>
    <property type="evidence" value="ECO:0007669"/>
    <property type="project" value="UniProtKB-KW"/>
</dbReference>
<evidence type="ECO:0000313" key="10">
    <source>
        <dbReference type="Proteomes" id="UP000474802"/>
    </source>
</evidence>
<proteinExistence type="inferred from homology"/>
<dbReference type="InterPro" id="IPR016181">
    <property type="entry name" value="Acyl_CoA_acyltransferase"/>
</dbReference>
<evidence type="ECO:0000313" key="9">
    <source>
        <dbReference type="EMBL" id="NGP17995.1"/>
    </source>
</evidence>
<evidence type="ECO:0000256" key="5">
    <source>
        <dbReference type="ARBA" id="ARBA00023315"/>
    </source>
</evidence>
<reference evidence="9 10" key="2">
    <citation type="submission" date="2020-03" db="EMBL/GenBank/DDBJ databases">
        <title>Devosia chinhatensis sp. nov., isolated from a hexachlorocyclohexane (HCH) dump site in India.</title>
        <authorList>
            <person name="Kumar M."/>
            <person name="Lal R."/>
        </authorList>
    </citation>
    <scope>NUCLEOTIDE SEQUENCE [LARGE SCALE GENOMIC DNA]</scope>
    <source>
        <strain evidence="9 10">H239</strain>
    </source>
</reference>
<dbReference type="Pfam" id="PF13480">
    <property type="entry name" value="Acetyltransf_6"/>
    <property type="match status" value="1"/>
</dbReference>
<dbReference type="SUPFAM" id="SSF55729">
    <property type="entry name" value="Acyl-CoA N-acyltransferases (Nat)"/>
    <property type="match status" value="1"/>
</dbReference>
<dbReference type="RefSeq" id="WP_164534237.1">
    <property type="nucleotide sequence ID" value="NZ_JAALFG010000002.1"/>
</dbReference>
<dbReference type="GO" id="GO:0008360">
    <property type="term" value="P:regulation of cell shape"/>
    <property type="evidence" value="ECO:0007669"/>
    <property type="project" value="UniProtKB-KW"/>
</dbReference>
<reference evidence="9 10" key="1">
    <citation type="submission" date="2020-02" db="EMBL/GenBank/DDBJ databases">
        <authorList>
            <person name="Khan S.A."/>
            <person name="Jeon C.O."/>
            <person name="Chun B.H."/>
        </authorList>
    </citation>
    <scope>NUCLEOTIDE SEQUENCE [LARGE SCALE GENOMIC DNA]</scope>
    <source>
        <strain evidence="9 10">H239</strain>
    </source>
</reference>
<protein>
    <submittedName>
        <fullName evidence="9">GNAT family N-acetyltransferase</fullName>
    </submittedName>
</protein>
<keyword evidence="3" id="KW-0133">Cell shape</keyword>
<evidence type="ECO:0000256" key="4">
    <source>
        <dbReference type="ARBA" id="ARBA00022984"/>
    </source>
</evidence>
<evidence type="ECO:0000256" key="6">
    <source>
        <dbReference type="ARBA" id="ARBA00023316"/>
    </source>
</evidence>
<dbReference type="InterPro" id="IPR038740">
    <property type="entry name" value="BioF2-like_GNAT_dom"/>
</dbReference>
<accession>A0A6M1SS20</accession>
<sequence>MTAFTGLVSDPSTAEPQTPARSGVFLAVRKVDGAEFDRIVSGFDGVCKEQLYRFAAIRWPGVLLEPRLFELDRRVVGGVLIMVQKLPLVLGQIAIAKWGPMQANSRARNAAELYAGMIEALVGEYAEARGMMLSILPHASVTPQNEQYRMLRSRGFRPGAALPYPDRYLVDLRLSDADQRASFDQTWRRQLKRAEKAELVFERAGPGQLGEFKSLYAAMTDRKQFRDHSAFETIDSLMELDEPARPELFFVRHAGEVVAGAIIFKAGERAAYLYGATNDQALPLRAGYFLHWQVIRWLRDHTRAHWYDLGGTDGYSGLHQFKKGMVGERGVIRPLPPVLNYATRPMARWIGTAALGAREVVNDLRRQLDARHPSGVHPDLPRETLDDSRL</sequence>
<dbReference type="PROSITE" id="PS51191">
    <property type="entry name" value="FEMABX"/>
    <property type="match status" value="1"/>
</dbReference>
<dbReference type="PANTHER" id="PTHR36174:SF1">
    <property type="entry name" value="LIPID II:GLYCINE GLYCYLTRANSFERASE"/>
    <property type="match status" value="1"/>
</dbReference>
<comment type="similarity">
    <text evidence="1">Belongs to the FemABX family.</text>
</comment>
<dbReference type="GO" id="GO:0009252">
    <property type="term" value="P:peptidoglycan biosynthetic process"/>
    <property type="evidence" value="ECO:0007669"/>
    <property type="project" value="UniProtKB-KW"/>
</dbReference>
<dbReference type="PANTHER" id="PTHR36174">
    <property type="entry name" value="LIPID II:GLYCINE GLYCYLTRANSFERASE"/>
    <property type="match status" value="1"/>
</dbReference>
<dbReference type="AlphaFoldDB" id="A0A6M1SS20"/>
<evidence type="ECO:0000256" key="7">
    <source>
        <dbReference type="SAM" id="MobiDB-lite"/>
    </source>
</evidence>
<keyword evidence="5" id="KW-0012">Acyltransferase</keyword>
<comment type="caution">
    <text evidence="9">The sequence shown here is derived from an EMBL/GenBank/DDBJ whole genome shotgun (WGS) entry which is preliminary data.</text>
</comment>